<dbReference type="RefSeq" id="WP_268039073.1">
    <property type="nucleotide sequence ID" value="NZ_JAPQER010000001.1"/>
</dbReference>
<name>A0ABT4CUZ5_9CLOT</name>
<protein>
    <submittedName>
        <fullName evidence="1">Uncharacterized protein</fullName>
    </submittedName>
</protein>
<dbReference type="Proteomes" id="UP001078443">
    <property type="component" value="Unassembled WGS sequence"/>
</dbReference>
<reference evidence="1" key="1">
    <citation type="submission" date="2022-12" db="EMBL/GenBank/DDBJ databases">
        <authorList>
            <person name="Wang J."/>
        </authorList>
    </citation>
    <scope>NUCLEOTIDE SEQUENCE</scope>
    <source>
        <strain evidence="1">HY-45-18</strain>
    </source>
</reference>
<evidence type="ECO:0000313" key="1">
    <source>
        <dbReference type="EMBL" id="MCY6482809.1"/>
    </source>
</evidence>
<gene>
    <name evidence="1" type="ORF">OW763_00355</name>
</gene>
<organism evidence="1 2">
    <name type="scientific">Clostridium aestuarii</name>
    <dbReference type="NCBI Taxonomy" id="338193"/>
    <lineage>
        <taxon>Bacteria</taxon>
        <taxon>Bacillati</taxon>
        <taxon>Bacillota</taxon>
        <taxon>Clostridia</taxon>
        <taxon>Eubacteriales</taxon>
        <taxon>Clostridiaceae</taxon>
        <taxon>Clostridium</taxon>
    </lineage>
</organism>
<comment type="caution">
    <text evidence="1">The sequence shown here is derived from an EMBL/GenBank/DDBJ whole genome shotgun (WGS) entry which is preliminary data.</text>
</comment>
<sequence>MKKIENIKDKVIKKIFSMRRELVEQLNNIDFQTIEYRVYLYKRIQSLNVFQELFVISYNKKCNQSKKELYITFKQETKDFLDSCRIQQLIEKSSWVIHLETYNIIKNIISQV</sequence>
<evidence type="ECO:0000313" key="2">
    <source>
        <dbReference type="Proteomes" id="UP001078443"/>
    </source>
</evidence>
<proteinExistence type="predicted"/>
<keyword evidence="2" id="KW-1185">Reference proteome</keyword>
<accession>A0ABT4CUZ5</accession>
<dbReference type="EMBL" id="JAPQER010000001">
    <property type="protein sequence ID" value="MCY6482809.1"/>
    <property type="molecule type" value="Genomic_DNA"/>
</dbReference>